<comment type="caution">
    <text evidence="1">The sequence shown here is derived from an EMBL/GenBank/DDBJ whole genome shotgun (WGS) entry which is preliminary data.</text>
</comment>
<proteinExistence type="predicted"/>
<dbReference type="AlphaFoldDB" id="A0A2S3ZSI5"/>
<dbReference type="Proteomes" id="UP000237061">
    <property type="component" value="Unassembled WGS sequence"/>
</dbReference>
<protein>
    <submittedName>
        <fullName evidence="1">Uncharacterized protein</fullName>
    </submittedName>
</protein>
<name>A0A2S3ZSI5_ARTGL</name>
<accession>A0A2S3ZSI5</accession>
<reference evidence="1 2" key="1">
    <citation type="submission" date="2018-01" db="EMBL/GenBank/DDBJ databases">
        <title>Arthrobacter sp. nov., from glaciers in China.</title>
        <authorList>
            <person name="Liu Q."/>
            <person name="Xin Y.-H."/>
        </authorList>
    </citation>
    <scope>NUCLEOTIDE SEQUENCE [LARGE SCALE GENOMIC DNA]</scope>
    <source>
        <strain evidence="1 2">HLT2-12-2</strain>
    </source>
</reference>
<dbReference type="RefSeq" id="WP_103467057.1">
    <property type="nucleotide sequence ID" value="NZ_PPXC01000016.1"/>
</dbReference>
<organism evidence="1 2">
    <name type="scientific">Arthrobacter glacialis</name>
    <dbReference type="NCBI Taxonomy" id="1664"/>
    <lineage>
        <taxon>Bacteria</taxon>
        <taxon>Bacillati</taxon>
        <taxon>Actinomycetota</taxon>
        <taxon>Actinomycetes</taxon>
        <taxon>Micrococcales</taxon>
        <taxon>Micrococcaceae</taxon>
        <taxon>Arthrobacter</taxon>
    </lineage>
</organism>
<gene>
    <name evidence="1" type="ORF">CVS27_17075</name>
</gene>
<evidence type="ECO:0000313" key="1">
    <source>
        <dbReference type="EMBL" id="POH72205.1"/>
    </source>
</evidence>
<keyword evidence="2" id="KW-1185">Reference proteome</keyword>
<dbReference type="EMBL" id="PPXC01000016">
    <property type="protein sequence ID" value="POH72205.1"/>
    <property type="molecule type" value="Genomic_DNA"/>
</dbReference>
<evidence type="ECO:0000313" key="2">
    <source>
        <dbReference type="Proteomes" id="UP000237061"/>
    </source>
</evidence>
<sequence>MNEVSAAKSLPFAEKDATLLRLLTEYRQQGEHSPAAQTLFRDFLPELTKSLVYDFPRASAEDILSFTWEMTRRVGLEMAQSPCAYLVNCVRDCLRRKMIADRHGISESIVQSGKWKKLTEELGLQEDEILILPVGDDEGAVLNSLSTPTTRQSSPLWHELCTLLVKLRWPMNLAAEAVDVLECSMDSLSFDTVKALNELPSKVPASHREALVTFVTSPRGYLWARLRGMSPKGAIALPLVQNQLVSLAFTGF</sequence>